<organism evidence="6 7">
    <name type="scientific">Nocardioides bigeumensis</name>
    <dbReference type="NCBI Taxonomy" id="433657"/>
    <lineage>
        <taxon>Bacteria</taxon>
        <taxon>Bacillati</taxon>
        <taxon>Actinomycetota</taxon>
        <taxon>Actinomycetes</taxon>
        <taxon>Propionibacteriales</taxon>
        <taxon>Nocardioidaceae</taxon>
        <taxon>Nocardioides</taxon>
    </lineage>
</organism>
<evidence type="ECO:0000256" key="3">
    <source>
        <dbReference type="ARBA" id="ARBA00023004"/>
    </source>
</evidence>
<sequence>MIDGRQEMVRFELNGVPVEIGVVMDEPLSQVLRRLGEATVRESCAVGLCGCCTALVDGKSVSTCLYWAVMADGTHVETLDGLGSDQRVAALQGSIAERGAAQCGYCTPGMVLTALELFDAGPQSTQEIAAHMNGNLCRCACYPEMTCAIKDALMTAGDGSAT</sequence>
<evidence type="ECO:0000256" key="2">
    <source>
        <dbReference type="ARBA" id="ARBA00022723"/>
    </source>
</evidence>
<name>A0ABP5J976_9ACTN</name>
<evidence type="ECO:0000313" key="7">
    <source>
        <dbReference type="Proteomes" id="UP001500575"/>
    </source>
</evidence>
<reference evidence="7" key="1">
    <citation type="journal article" date="2019" name="Int. J. Syst. Evol. Microbiol.">
        <title>The Global Catalogue of Microorganisms (GCM) 10K type strain sequencing project: providing services to taxonomists for standard genome sequencing and annotation.</title>
        <authorList>
            <consortium name="The Broad Institute Genomics Platform"/>
            <consortium name="The Broad Institute Genome Sequencing Center for Infectious Disease"/>
            <person name="Wu L."/>
            <person name="Ma J."/>
        </authorList>
    </citation>
    <scope>NUCLEOTIDE SEQUENCE [LARGE SCALE GENOMIC DNA]</scope>
    <source>
        <strain evidence="7">JCM 16021</strain>
    </source>
</reference>
<dbReference type="InterPro" id="IPR001041">
    <property type="entry name" value="2Fe-2S_ferredoxin-type"/>
</dbReference>
<evidence type="ECO:0000256" key="1">
    <source>
        <dbReference type="ARBA" id="ARBA00022714"/>
    </source>
</evidence>
<dbReference type="Gene3D" id="3.10.20.30">
    <property type="match status" value="1"/>
</dbReference>
<proteinExistence type="predicted"/>
<protein>
    <submittedName>
        <fullName evidence="6">(2Fe-2S)-binding protein</fullName>
    </submittedName>
</protein>
<keyword evidence="1" id="KW-0001">2Fe-2S</keyword>
<dbReference type="Gene3D" id="1.10.150.120">
    <property type="entry name" value="[2Fe-2S]-binding domain"/>
    <property type="match status" value="1"/>
</dbReference>
<feature type="domain" description="2Fe-2S ferredoxin-type" evidence="5">
    <location>
        <begin position="7"/>
        <end position="82"/>
    </location>
</feature>
<evidence type="ECO:0000313" key="6">
    <source>
        <dbReference type="EMBL" id="GAA2113545.1"/>
    </source>
</evidence>
<keyword evidence="4" id="KW-0411">Iron-sulfur</keyword>
<evidence type="ECO:0000259" key="5">
    <source>
        <dbReference type="PROSITE" id="PS51085"/>
    </source>
</evidence>
<dbReference type="Pfam" id="PF01799">
    <property type="entry name" value="Fer2_2"/>
    <property type="match status" value="1"/>
</dbReference>
<dbReference type="InterPro" id="IPR036884">
    <property type="entry name" value="2Fe-2S-bd_dom_sf"/>
</dbReference>
<accession>A0ABP5J976</accession>
<keyword evidence="2" id="KW-0479">Metal-binding</keyword>
<dbReference type="InterPro" id="IPR002888">
    <property type="entry name" value="2Fe-2S-bd"/>
</dbReference>
<comment type="caution">
    <text evidence="6">The sequence shown here is derived from an EMBL/GenBank/DDBJ whole genome shotgun (WGS) entry which is preliminary data.</text>
</comment>
<dbReference type="PANTHER" id="PTHR44379:SF8">
    <property type="entry name" value="XANTHINE DEHYDROGENASE IRON-SULFUR-BINDING SUBUNIT XDHC-RELATED"/>
    <property type="match status" value="1"/>
</dbReference>
<dbReference type="EMBL" id="BAAAQQ010000001">
    <property type="protein sequence ID" value="GAA2113545.1"/>
    <property type="molecule type" value="Genomic_DNA"/>
</dbReference>
<dbReference type="PANTHER" id="PTHR44379">
    <property type="entry name" value="OXIDOREDUCTASE WITH IRON-SULFUR SUBUNIT"/>
    <property type="match status" value="1"/>
</dbReference>
<dbReference type="InterPro" id="IPR051452">
    <property type="entry name" value="Diverse_Oxidoreductases"/>
</dbReference>
<keyword evidence="7" id="KW-1185">Reference proteome</keyword>
<dbReference type="Pfam" id="PF00111">
    <property type="entry name" value="Fer2"/>
    <property type="match status" value="1"/>
</dbReference>
<dbReference type="Proteomes" id="UP001500575">
    <property type="component" value="Unassembled WGS sequence"/>
</dbReference>
<dbReference type="SUPFAM" id="SSF54292">
    <property type="entry name" value="2Fe-2S ferredoxin-like"/>
    <property type="match status" value="1"/>
</dbReference>
<gene>
    <name evidence="6" type="ORF">GCM10009843_01340</name>
</gene>
<dbReference type="InterPro" id="IPR012675">
    <property type="entry name" value="Beta-grasp_dom_sf"/>
</dbReference>
<dbReference type="SUPFAM" id="SSF47741">
    <property type="entry name" value="CO dehydrogenase ISP C-domain like"/>
    <property type="match status" value="1"/>
</dbReference>
<evidence type="ECO:0000256" key="4">
    <source>
        <dbReference type="ARBA" id="ARBA00023014"/>
    </source>
</evidence>
<dbReference type="InterPro" id="IPR036010">
    <property type="entry name" value="2Fe-2S_ferredoxin-like_sf"/>
</dbReference>
<keyword evidence="3" id="KW-0408">Iron</keyword>
<dbReference type="PROSITE" id="PS51085">
    <property type="entry name" value="2FE2S_FER_2"/>
    <property type="match status" value="1"/>
</dbReference>
<dbReference type="RefSeq" id="WP_344301562.1">
    <property type="nucleotide sequence ID" value="NZ_BAAAQQ010000001.1"/>
</dbReference>